<name>A0A5B0Q5T7_PUCGR</name>
<dbReference type="Proteomes" id="UP000324748">
    <property type="component" value="Unassembled WGS sequence"/>
</dbReference>
<accession>A0A5B0Q5T7</accession>
<evidence type="ECO:0000313" key="2">
    <source>
        <dbReference type="EMBL" id="KAA1108483.1"/>
    </source>
</evidence>
<proteinExistence type="predicted"/>
<evidence type="ECO:0000313" key="3">
    <source>
        <dbReference type="Proteomes" id="UP000324748"/>
    </source>
</evidence>
<keyword evidence="3" id="KW-1185">Reference proteome</keyword>
<sequence length="111" mass="12494">MDSDNVIHLEEGSFVRISPLRLKQQLNVARARQVMKQPINQAAKRIARILGDKATRSQSPRTTATARTKRRTALHPPPLHTESATQPDQHYSPESYKTPASKSDVELVDKK</sequence>
<comment type="caution">
    <text evidence="2">The sequence shown here is derived from an EMBL/GenBank/DDBJ whole genome shotgun (WGS) entry which is preliminary data.</text>
</comment>
<gene>
    <name evidence="2" type="ORF">PGT21_013980</name>
</gene>
<reference evidence="2 3" key="1">
    <citation type="submission" date="2019-05" db="EMBL/GenBank/DDBJ databases">
        <title>Emergence of the Ug99 lineage of the wheat stem rust pathogen through somatic hybridization.</title>
        <authorList>
            <person name="Li F."/>
            <person name="Upadhyaya N.M."/>
            <person name="Sperschneider J."/>
            <person name="Matny O."/>
            <person name="Nguyen-Phuc H."/>
            <person name="Mago R."/>
            <person name="Raley C."/>
            <person name="Miller M.E."/>
            <person name="Silverstein K.A.T."/>
            <person name="Henningsen E."/>
            <person name="Hirsch C.D."/>
            <person name="Visser B."/>
            <person name="Pretorius Z.A."/>
            <person name="Steffenson B.J."/>
            <person name="Schwessinger B."/>
            <person name="Dodds P.N."/>
            <person name="Figueroa M."/>
        </authorList>
    </citation>
    <scope>NUCLEOTIDE SEQUENCE [LARGE SCALE GENOMIC DNA]</scope>
    <source>
        <strain evidence="2">21-0</strain>
    </source>
</reference>
<dbReference type="AlphaFoldDB" id="A0A5B0Q5T7"/>
<protein>
    <submittedName>
        <fullName evidence="2">Uncharacterized protein</fullName>
    </submittedName>
</protein>
<organism evidence="2 3">
    <name type="scientific">Puccinia graminis f. sp. tritici</name>
    <dbReference type="NCBI Taxonomy" id="56615"/>
    <lineage>
        <taxon>Eukaryota</taxon>
        <taxon>Fungi</taxon>
        <taxon>Dikarya</taxon>
        <taxon>Basidiomycota</taxon>
        <taxon>Pucciniomycotina</taxon>
        <taxon>Pucciniomycetes</taxon>
        <taxon>Pucciniales</taxon>
        <taxon>Pucciniaceae</taxon>
        <taxon>Puccinia</taxon>
    </lineage>
</organism>
<feature type="region of interest" description="Disordered" evidence="1">
    <location>
        <begin position="48"/>
        <end position="111"/>
    </location>
</feature>
<dbReference type="EMBL" id="VSWC01000028">
    <property type="protein sequence ID" value="KAA1108483.1"/>
    <property type="molecule type" value="Genomic_DNA"/>
</dbReference>
<evidence type="ECO:0000256" key="1">
    <source>
        <dbReference type="SAM" id="MobiDB-lite"/>
    </source>
</evidence>